<evidence type="ECO:0000313" key="2">
    <source>
        <dbReference type="Proteomes" id="UP001165960"/>
    </source>
</evidence>
<keyword evidence="2" id="KW-1185">Reference proteome</keyword>
<protein>
    <submittedName>
        <fullName evidence="1">Uncharacterized protein</fullName>
    </submittedName>
</protein>
<name>A0ACC2RFS3_9FUNG</name>
<gene>
    <name evidence="1" type="ORF">DSO57_1031275</name>
</gene>
<comment type="caution">
    <text evidence="1">The sequence shown here is derived from an EMBL/GenBank/DDBJ whole genome shotgun (WGS) entry which is preliminary data.</text>
</comment>
<sequence>MGPTYRDKKSQEGYARDSSLSLESVYQRLQIETKIKMGAENMLHVFDTFQRGDLASKREIELQLEAANNNIAALTREVEHYETQRMNTPGKPNLKTDLNPPKPKPSEFYGRETVQVVDEIISAILKSDSDSQMRSVSLKKFINWIDLDRPDLSEFESKIFCCIRKCCCDTSRELRALAMRAFRHLMCLTRNPKPILSMHFEFFIIRFLTVETKWEAEKEQAILTIRSILTMPAADKYITDGIIRAVCSIAEQSGDKHRTICIELLCELLVFKTEAVSRSGGVRTIIHSLFELPYDMAKSIIQLLLALLDKPETRCYIRPGVDFEFIFSVFGDSCERTGAQREKLKTCSKLVLEFLRNWNGVMYLCIDNKRAARSIVSALAANGEDTRKIILEMFYLLFNLNLPNWNADLSTLDPEDFHNRLPSHLHDRNLSLVDQHYAIVLHLLYEAGIIEKLTQLIKEPNRYIVFYSTILISEILKLSNNLTSKSKRSAQSLPGLFHLATLFKDEELRHIAQASIARIDNSNLLFLRYLNGTQASDGFNAQEHKQMEKIKQRICWQVDDNHFKNMLNDSQVLVDKNFKKWNWETIMELLQGPLLNVKRLEETIKSTKFIKRLLNFYTPGNHQFAEIRYSKLNHLFVQVGCELMNTLLANAEGVKYLAECDLLPQLEAALAELDPINGSLQNDHIFSKDRMQGTLTPYYFTLLGSLSKLKTGIRLLEKFHIFDLYYHVSELRSRDDLVRAIINSLDYRREGHARVILSKVLTSAYKHIRLFATNFLRVLLRKDIPGFSDWGIYLLITQLYDPALEVSEMAVSVLDEACMKQENLNTLIKLKPSMSHLEFAGDSLLLRYLSSTEGLEYLLDRDYVETQMDTWFNSRNLHYVTRVELSLLRALESAESPEVGNRGSYWFDEKHESIIEDPEKLKKLDGFIFPHFYGELTKTCKGCEILQEKGHLTEFSSYLRVYREESSDDSIIFRLKANLWALGHIGASEIGITLLAKADIIEDIKWIAENSQVFSLKGSAVYVLGLIGRTELGDEVLHEAMWGSVFGGFDHLGTSTPKCWTTVSEWQYKGSLYSPASNLLEHNQLEREILTSIGNLSNHILANTGSRVLVRIKGLHPEQFQRADLFYEALHIVNHYHFRLAARQFVFELFEIALCSETFDTWSLVRKRLEIPSLGDAADPISGDGSHALAPAETFMDSFIDGNYSPVHEETKRLSRHTDCIDKIALEPIRLVRGFCID</sequence>
<organism evidence="1 2">
    <name type="scientific">Entomophthora muscae</name>
    <dbReference type="NCBI Taxonomy" id="34485"/>
    <lineage>
        <taxon>Eukaryota</taxon>
        <taxon>Fungi</taxon>
        <taxon>Fungi incertae sedis</taxon>
        <taxon>Zoopagomycota</taxon>
        <taxon>Entomophthoromycotina</taxon>
        <taxon>Entomophthoromycetes</taxon>
        <taxon>Entomophthorales</taxon>
        <taxon>Entomophthoraceae</taxon>
        <taxon>Entomophthora</taxon>
    </lineage>
</organism>
<proteinExistence type="predicted"/>
<dbReference type="EMBL" id="QTSX02007323">
    <property type="protein sequence ID" value="KAJ9048790.1"/>
    <property type="molecule type" value="Genomic_DNA"/>
</dbReference>
<accession>A0ACC2RFS3</accession>
<dbReference type="Proteomes" id="UP001165960">
    <property type="component" value="Unassembled WGS sequence"/>
</dbReference>
<reference evidence="1" key="1">
    <citation type="submission" date="2022-04" db="EMBL/GenBank/DDBJ databases">
        <title>Genome of the entomopathogenic fungus Entomophthora muscae.</title>
        <authorList>
            <person name="Elya C."/>
            <person name="Lovett B.R."/>
            <person name="Lee E."/>
            <person name="Macias A.M."/>
            <person name="Hajek A.E."/>
            <person name="De Bivort B.L."/>
            <person name="Kasson M.T."/>
            <person name="De Fine Licht H.H."/>
            <person name="Stajich J.E."/>
        </authorList>
    </citation>
    <scope>NUCLEOTIDE SEQUENCE</scope>
    <source>
        <strain evidence="1">Berkeley</strain>
    </source>
</reference>
<evidence type="ECO:0000313" key="1">
    <source>
        <dbReference type="EMBL" id="KAJ9048790.1"/>
    </source>
</evidence>